<accession>A0ABT3PB43</accession>
<sequence length="108" mass="12149">MGIENYIATAEPTRAARLTAIIHTIQTLYPDAAVTMDYKMPTFKREQGWVAVANQKNYISFYTCAAEHIAKFKHLYPQIKSGKGCINFKDSDEIDLLALEVVIHSALN</sequence>
<dbReference type="RefSeq" id="WP_265618657.1">
    <property type="nucleotide sequence ID" value="NZ_JAPFRD010000013.1"/>
</dbReference>
<keyword evidence="3" id="KW-1185">Reference proteome</keyword>
<dbReference type="Proteomes" id="UP001142810">
    <property type="component" value="Unassembled WGS sequence"/>
</dbReference>
<proteinExistence type="predicted"/>
<evidence type="ECO:0000313" key="3">
    <source>
        <dbReference type="Proteomes" id="UP001142810"/>
    </source>
</evidence>
<comment type="caution">
    <text evidence="2">The sequence shown here is derived from an EMBL/GenBank/DDBJ whole genome shotgun (WGS) entry which is preliminary data.</text>
</comment>
<dbReference type="InterPro" id="IPR014922">
    <property type="entry name" value="YdhG-like"/>
</dbReference>
<dbReference type="Pfam" id="PF08818">
    <property type="entry name" value="DUF1801"/>
    <property type="match status" value="1"/>
</dbReference>
<organism evidence="2 3">
    <name type="scientific">Alteromonas aquimaris</name>
    <dbReference type="NCBI Taxonomy" id="2998417"/>
    <lineage>
        <taxon>Bacteria</taxon>
        <taxon>Pseudomonadati</taxon>
        <taxon>Pseudomonadota</taxon>
        <taxon>Gammaproteobacteria</taxon>
        <taxon>Alteromonadales</taxon>
        <taxon>Alteromonadaceae</taxon>
        <taxon>Alteromonas/Salinimonas group</taxon>
        <taxon>Alteromonas</taxon>
    </lineage>
</organism>
<feature type="domain" description="YdhG-like" evidence="1">
    <location>
        <begin position="15"/>
        <end position="106"/>
    </location>
</feature>
<reference evidence="2" key="1">
    <citation type="submission" date="2022-11" db="EMBL/GenBank/DDBJ databases">
        <title>Alteromonas sp. nov., isolated from sea water of the Qingdao.</title>
        <authorList>
            <person name="Wang Q."/>
        </authorList>
    </citation>
    <scope>NUCLEOTIDE SEQUENCE</scope>
    <source>
        <strain evidence="2">ASW11-7</strain>
    </source>
</reference>
<evidence type="ECO:0000313" key="2">
    <source>
        <dbReference type="EMBL" id="MCW8109785.1"/>
    </source>
</evidence>
<evidence type="ECO:0000259" key="1">
    <source>
        <dbReference type="Pfam" id="PF08818"/>
    </source>
</evidence>
<dbReference type="SUPFAM" id="SSF159888">
    <property type="entry name" value="YdhG-like"/>
    <property type="match status" value="1"/>
</dbReference>
<gene>
    <name evidence="2" type="ORF">OPS25_14860</name>
</gene>
<dbReference type="Gene3D" id="3.90.1150.200">
    <property type="match status" value="1"/>
</dbReference>
<protein>
    <submittedName>
        <fullName evidence="2">DUF1801 domain-containing protein</fullName>
    </submittedName>
</protein>
<name>A0ABT3PB43_9ALTE</name>
<dbReference type="EMBL" id="JAPFRD010000013">
    <property type="protein sequence ID" value="MCW8109785.1"/>
    <property type="molecule type" value="Genomic_DNA"/>
</dbReference>